<dbReference type="PROSITE" id="PS50837">
    <property type="entry name" value="NACHT"/>
    <property type="match status" value="1"/>
</dbReference>
<organism evidence="5">
    <name type="scientific">Kitasatospora sp. CMC57</name>
    <dbReference type="NCBI Taxonomy" id="3231513"/>
    <lineage>
        <taxon>Bacteria</taxon>
        <taxon>Bacillati</taxon>
        <taxon>Actinomycetota</taxon>
        <taxon>Actinomycetes</taxon>
        <taxon>Kitasatosporales</taxon>
        <taxon>Streptomycetaceae</taxon>
        <taxon>Kitasatospora</taxon>
    </lineage>
</organism>
<protein>
    <submittedName>
        <fullName evidence="5">NACHT domain-containing protein</fullName>
    </submittedName>
</protein>
<keyword evidence="2" id="KW-0067">ATP-binding</keyword>
<dbReference type="Pfam" id="PF05729">
    <property type="entry name" value="NACHT"/>
    <property type="match status" value="1"/>
</dbReference>
<keyword evidence="1" id="KW-0547">Nucleotide-binding</keyword>
<dbReference type="PANTHER" id="PTHR46844:SF1">
    <property type="entry name" value="SLR5058 PROTEIN"/>
    <property type="match status" value="1"/>
</dbReference>
<reference evidence="5" key="1">
    <citation type="submission" date="2024-07" db="EMBL/GenBank/DDBJ databases">
        <title>Complete genome sequences of cellulolytic bacteria, Kitasatospora sp. CMC57 and Streptomyces sp. CMC78, isolated from Japanese agricultural soil.</title>
        <authorList>
            <person name="Hashimoto T."/>
            <person name="Ito M."/>
            <person name="Iwamoto M."/>
            <person name="Fukahori D."/>
            <person name="Shoda T."/>
            <person name="Sakoda M."/>
            <person name="Morohoshi T."/>
            <person name="Mitsuboshi M."/>
            <person name="Nishizawa T."/>
        </authorList>
    </citation>
    <scope>NUCLEOTIDE SEQUENCE</scope>
    <source>
        <strain evidence="5">CMC57</strain>
    </source>
</reference>
<accession>A0AB33K3Z7</accession>
<evidence type="ECO:0000313" key="5">
    <source>
        <dbReference type="EMBL" id="BFP47460.1"/>
    </source>
</evidence>
<dbReference type="GO" id="GO:0005524">
    <property type="term" value="F:ATP binding"/>
    <property type="evidence" value="ECO:0007669"/>
    <property type="project" value="UniProtKB-KW"/>
</dbReference>
<feature type="compositionally biased region" description="Basic and acidic residues" evidence="3">
    <location>
        <begin position="240"/>
        <end position="256"/>
    </location>
</feature>
<proteinExistence type="predicted"/>
<evidence type="ECO:0000259" key="4">
    <source>
        <dbReference type="PROSITE" id="PS50837"/>
    </source>
</evidence>
<feature type="compositionally biased region" description="Polar residues" evidence="3">
    <location>
        <begin position="265"/>
        <end position="275"/>
    </location>
</feature>
<dbReference type="InterPro" id="IPR032675">
    <property type="entry name" value="LRR_dom_sf"/>
</dbReference>
<dbReference type="Pfam" id="PF22733">
    <property type="entry name" value="NNH1"/>
    <property type="match status" value="1"/>
</dbReference>
<evidence type="ECO:0000256" key="1">
    <source>
        <dbReference type="ARBA" id="ARBA00022741"/>
    </source>
</evidence>
<dbReference type="SUPFAM" id="SSF52540">
    <property type="entry name" value="P-loop containing nucleoside triphosphate hydrolases"/>
    <property type="match status" value="1"/>
</dbReference>
<evidence type="ECO:0000256" key="3">
    <source>
        <dbReference type="SAM" id="MobiDB-lite"/>
    </source>
</evidence>
<dbReference type="PANTHER" id="PTHR46844">
    <property type="entry name" value="SLR5058 PROTEIN"/>
    <property type="match status" value="1"/>
</dbReference>
<gene>
    <name evidence="5" type="ORF">KCMC57_38280</name>
</gene>
<name>A0AB33K3Z7_9ACTN</name>
<dbReference type="AlphaFoldDB" id="A0AB33K3Z7"/>
<dbReference type="InterPro" id="IPR027417">
    <property type="entry name" value="P-loop_NTPase"/>
</dbReference>
<feature type="region of interest" description="Disordered" evidence="3">
    <location>
        <begin position="240"/>
        <end position="275"/>
    </location>
</feature>
<dbReference type="Gene3D" id="3.40.50.300">
    <property type="entry name" value="P-loop containing nucleotide triphosphate hydrolases"/>
    <property type="match status" value="1"/>
</dbReference>
<feature type="domain" description="NACHT" evidence="4">
    <location>
        <begin position="283"/>
        <end position="619"/>
    </location>
</feature>
<dbReference type="Gene3D" id="3.80.10.10">
    <property type="entry name" value="Ribonuclease Inhibitor"/>
    <property type="match status" value="1"/>
</dbReference>
<dbReference type="InterPro" id="IPR007111">
    <property type="entry name" value="NACHT_NTPase"/>
</dbReference>
<dbReference type="SUPFAM" id="SSF52058">
    <property type="entry name" value="L domain-like"/>
    <property type="match status" value="1"/>
</dbReference>
<dbReference type="InterPro" id="IPR054547">
    <property type="entry name" value="NNH1"/>
</dbReference>
<sequence>MIETLATKVATAVLGTATSVVSRHMTLGPGAGFAPTPIFQKIRVKKPATISSADITKLARYIDSRLRHVLDVEYRGIPASEKEAAILAAIESFEKSTADIWECTLNPDEYSRMVLKDATRLRVNAGLSEQGEALYGLILREISTYIVQYVTTWPTFSARVDVEQLRQIRQVFETVTKIYELMGPDLRMADLEFEEKYCSLIAQQLDRLEIFGVDLVDRRNSSYNLTTAYITLSVADAGEEHRVHPSRKHPDPKKPIENGAEEPVSPQSSTLGMRTETALSSRGRILLRGDAGSGKTTLLRWLSVNTARRSLPGELSEWNTLVPFILPLRRFANSTLPTPPGFLSEVGSHLAGEMPSGWVNRLLRSGRALVLIDGVDELPADQRDAAREWLDNLVATYPTARYLVTSRPAAAETDWLTGQVFTSLDLLPMTGSDVENFVQHWHNAARNNETDEEEMAKLNQGEVDLISSVKQELQLRRLASNPLLCALLCTLNRDRHSQLPKDRMELYKAALEMLLLRRDRERKINYPEPSNISDGQKKSILGNFAYWLMRNGLTDSSELQAVEQVRLSLQSMPAVSSPPKMVFDYLMVRSGCLRRPVEGRVDFVHRTFQEYLAAARIVELDDLGVLLSNAHLDQWHEVVVMAIGHARPTERSRLISGLLDRGDNEAEHRSRLHILAAACLETAGEFDPQVYQRVKEAAAQLIPPRKISDAKALAAAGEMVIPLIPESWMGVHETAATVRMAATLGGDAGLSLIARFATDERKKVRGELERAWLSFDPEEYAIRVISKKPEAWKRISIGSASYLPALKYATRLKDLEIWCDIDSLDSIPGCETISWLHARRRIRDFSYSALRRFGELRNLSIAPNTLEGAQDLEGLKNLTSLRISYIEERDHGTNTLAIPKIDALTNLSIFGPMKVDLLNIGMRAPNLKTLSIHVLALENMDALRELSQLESVSINNPPRSITGDDAWSVNVAISALENSRISSLYISASDERVDIRPLLELKNLGIRITSEADKVPIGWDDERVSEKSSTAHENLHYRSGLINPDD</sequence>
<evidence type="ECO:0000256" key="2">
    <source>
        <dbReference type="ARBA" id="ARBA00022840"/>
    </source>
</evidence>
<dbReference type="RefSeq" id="WP_407989814.1">
    <property type="nucleotide sequence ID" value="NZ_AP035881.2"/>
</dbReference>
<dbReference type="EMBL" id="AP035881">
    <property type="protein sequence ID" value="BFP47460.1"/>
    <property type="molecule type" value="Genomic_DNA"/>
</dbReference>